<sequence>MRYREGCHYLETKHWQSLWENNIANLDALKDSVKSSCTFIAIDFEGLPTKKMNCSASPT</sequence>
<evidence type="ECO:0000313" key="2">
    <source>
        <dbReference type="Proteomes" id="UP001305414"/>
    </source>
</evidence>
<dbReference type="EMBL" id="JAWHQM010000003">
    <property type="protein sequence ID" value="KAK5626013.1"/>
    <property type="molecule type" value="Genomic_DNA"/>
</dbReference>
<organism evidence="1 2">
    <name type="scientific">Xylaria bambusicola</name>
    <dbReference type="NCBI Taxonomy" id="326684"/>
    <lineage>
        <taxon>Eukaryota</taxon>
        <taxon>Fungi</taxon>
        <taxon>Dikarya</taxon>
        <taxon>Ascomycota</taxon>
        <taxon>Pezizomycotina</taxon>
        <taxon>Sordariomycetes</taxon>
        <taxon>Xylariomycetidae</taxon>
        <taxon>Xylariales</taxon>
        <taxon>Xylariaceae</taxon>
        <taxon>Xylaria</taxon>
    </lineage>
</organism>
<dbReference type="AlphaFoldDB" id="A0AAN7UD72"/>
<keyword evidence="2" id="KW-1185">Reference proteome</keyword>
<protein>
    <submittedName>
        <fullName evidence="1">Uncharacterized protein</fullName>
    </submittedName>
</protein>
<proteinExistence type="predicted"/>
<comment type="caution">
    <text evidence="1">The sequence shown here is derived from an EMBL/GenBank/DDBJ whole genome shotgun (WGS) entry which is preliminary data.</text>
</comment>
<dbReference type="Proteomes" id="UP001305414">
    <property type="component" value="Unassembled WGS sequence"/>
</dbReference>
<gene>
    <name evidence="1" type="ORF">RRF57_001729</name>
</gene>
<reference evidence="1 2" key="1">
    <citation type="submission" date="2023-10" db="EMBL/GenBank/DDBJ databases">
        <title>Draft genome sequence of Xylaria bambusicola isolate GMP-LS, the root and basal stem rot pathogen of sugarcane in Indonesia.</title>
        <authorList>
            <person name="Selvaraj P."/>
            <person name="Muralishankar V."/>
            <person name="Muruganantham S."/>
            <person name="Sp S."/>
            <person name="Haryani S."/>
            <person name="Lau K.J.X."/>
            <person name="Naqvi N.I."/>
        </authorList>
    </citation>
    <scope>NUCLEOTIDE SEQUENCE [LARGE SCALE GENOMIC DNA]</scope>
    <source>
        <strain evidence="1">GMP-LS</strain>
    </source>
</reference>
<accession>A0AAN7UD72</accession>
<evidence type="ECO:0000313" key="1">
    <source>
        <dbReference type="EMBL" id="KAK5626013.1"/>
    </source>
</evidence>
<name>A0AAN7UD72_9PEZI</name>